<protein>
    <recommendedName>
        <fullName evidence="3">DUF4238 domain-containing protein</fullName>
    </recommendedName>
</protein>
<evidence type="ECO:0008006" key="3">
    <source>
        <dbReference type="Google" id="ProtNLM"/>
    </source>
</evidence>
<gene>
    <name evidence="1" type="ORF">GT020_05965</name>
</gene>
<evidence type="ECO:0000313" key="1">
    <source>
        <dbReference type="EMBL" id="NAZ15614.1"/>
    </source>
</evidence>
<sequence>MSHIIPKWAYQPLKNEGAVISSRFNGLATGVSQDGDKHYLLCEKCEQHLGSAEKYLREICFLTPSSALSKNLILDSADRHAHRLIDIDESMMWRALLGIALKVHFSPSFAGNIKPLNLLSSIRAALLKDDYSTFSGPSFGFKWMMAEGISPRGHIMASFDRGRDNRCLFRTKLGGIEWQIFLNDTSCISSEDDWAKAIPLWAIFTGDIRNSALLFPDFWEEYNGDPSCCSASDEDRCPCDSGAVFAACCKGFWCGGNQ</sequence>
<organism evidence="1 2">
    <name type="scientific">Glutamicibacter soli</name>
    <dbReference type="NCBI Taxonomy" id="453836"/>
    <lineage>
        <taxon>Bacteria</taxon>
        <taxon>Bacillati</taxon>
        <taxon>Actinomycetota</taxon>
        <taxon>Actinomycetes</taxon>
        <taxon>Micrococcales</taxon>
        <taxon>Micrococcaceae</taxon>
        <taxon>Glutamicibacter</taxon>
    </lineage>
</organism>
<evidence type="ECO:0000313" key="2">
    <source>
        <dbReference type="Proteomes" id="UP000477543"/>
    </source>
</evidence>
<dbReference type="EMBL" id="WYDN01000004">
    <property type="protein sequence ID" value="NAZ15614.1"/>
    <property type="molecule type" value="Genomic_DNA"/>
</dbReference>
<reference evidence="1 2" key="1">
    <citation type="submission" date="2020-01" db="EMBL/GenBank/DDBJ databases">
        <title>Glutamicibacter soli M275.</title>
        <authorList>
            <person name="Meng X."/>
        </authorList>
    </citation>
    <scope>NUCLEOTIDE SEQUENCE [LARGE SCALE GENOMIC DNA]</scope>
    <source>
        <strain evidence="1 2">M275</strain>
    </source>
</reference>
<accession>A0A6L9G338</accession>
<dbReference type="Proteomes" id="UP000477543">
    <property type="component" value="Unassembled WGS sequence"/>
</dbReference>
<dbReference type="RefSeq" id="WP_161448077.1">
    <property type="nucleotide sequence ID" value="NZ_WYDN01000004.1"/>
</dbReference>
<comment type="caution">
    <text evidence="1">The sequence shown here is derived from an EMBL/GenBank/DDBJ whole genome shotgun (WGS) entry which is preliminary data.</text>
</comment>
<proteinExistence type="predicted"/>
<dbReference type="AlphaFoldDB" id="A0A6L9G338"/>
<name>A0A6L9G338_9MICC</name>